<name>A0A238H9X5_9BURK</name>
<dbReference type="Proteomes" id="UP000198460">
    <property type="component" value="Unassembled WGS sequence"/>
</dbReference>
<evidence type="ECO:0000256" key="1">
    <source>
        <dbReference type="SAM" id="MobiDB-lite"/>
    </source>
</evidence>
<reference evidence="2 3" key="1">
    <citation type="submission" date="2017-04" db="EMBL/GenBank/DDBJ databases">
        <authorList>
            <person name="Afonso C.L."/>
            <person name="Miller P.J."/>
            <person name="Scott M.A."/>
            <person name="Spackman E."/>
            <person name="Goraichik I."/>
            <person name="Dimitrov K.M."/>
            <person name="Suarez D.L."/>
            <person name="Swayne D.E."/>
        </authorList>
    </citation>
    <scope>NUCLEOTIDE SEQUENCE [LARGE SCALE GENOMIC DNA]</scope>
    <source>
        <strain evidence="2">LMG 28154</strain>
    </source>
</reference>
<dbReference type="AlphaFoldDB" id="A0A238H9X5"/>
<feature type="region of interest" description="Disordered" evidence="1">
    <location>
        <begin position="45"/>
        <end position="69"/>
    </location>
</feature>
<evidence type="ECO:0000313" key="3">
    <source>
        <dbReference type="Proteomes" id="UP000198460"/>
    </source>
</evidence>
<sequence length="69" mass="7337">MRVRPSSSCADGGACGACRKPSPVGQRGGNTSLRERFCVRDDGAFRSGSHLGESALRNPPRGQAHRARQ</sequence>
<organism evidence="2 3">
    <name type="scientific">Burkholderia singularis</name>
    <dbReference type="NCBI Taxonomy" id="1503053"/>
    <lineage>
        <taxon>Bacteria</taxon>
        <taxon>Pseudomonadati</taxon>
        <taxon>Pseudomonadota</taxon>
        <taxon>Betaproteobacteria</taxon>
        <taxon>Burkholderiales</taxon>
        <taxon>Burkholderiaceae</taxon>
        <taxon>Burkholderia</taxon>
        <taxon>pseudomallei group</taxon>
    </lineage>
</organism>
<proteinExistence type="predicted"/>
<gene>
    <name evidence="2" type="ORF">BSIN_0795</name>
</gene>
<accession>A0A238H9X5</accession>
<protein>
    <submittedName>
        <fullName evidence="2">Uncharacterized protein</fullName>
    </submittedName>
</protein>
<dbReference type="EMBL" id="FXAN01000083">
    <property type="protein sequence ID" value="SMG01895.1"/>
    <property type="molecule type" value="Genomic_DNA"/>
</dbReference>
<evidence type="ECO:0000313" key="2">
    <source>
        <dbReference type="EMBL" id="SMG01895.1"/>
    </source>
</evidence>